<gene>
    <name evidence="3" type="ORF">H8E19_06860</name>
</gene>
<accession>A0A8J6T469</accession>
<name>A0A8J6T469_9DELT</name>
<evidence type="ECO:0000256" key="1">
    <source>
        <dbReference type="SAM" id="Phobius"/>
    </source>
</evidence>
<dbReference type="CDD" id="cd04186">
    <property type="entry name" value="GT_2_like_c"/>
    <property type="match status" value="1"/>
</dbReference>
<feature type="domain" description="Glycosyltransferase 2-like" evidence="2">
    <location>
        <begin position="4"/>
        <end position="182"/>
    </location>
</feature>
<dbReference type="InterPro" id="IPR001173">
    <property type="entry name" value="Glyco_trans_2-like"/>
</dbReference>
<sequence length="303" mass="34516">MDISFIIINWNTKDFLLECLASIYRTVSKITFEIWVVDNGSSDGSVRAVKEKYPAVKIIENRINLGFAAANNLALEHMGGQYALLLNTDTVLTEDAVSKLHNFMKGNTDAGIACGQLLNPDGSKQNSIANFPSLLSLVSNETLLRLLLPRRFPSKRRVYKTPIEIDSCIGACMLIRKKAIDQTGFLDDRYFFFLEETDWAYRMKKAGWKIYFVPAARIFHAQGKSVGIRADARIMFYRSRYAFFKKWHPGSYPLVCFVIFSRLIINTFLSLLGITLTLGLKKALNRKFIVYVQLIVWHMKGCP</sequence>
<proteinExistence type="predicted"/>
<dbReference type="Gene3D" id="3.90.550.10">
    <property type="entry name" value="Spore Coat Polysaccharide Biosynthesis Protein SpsA, Chain A"/>
    <property type="match status" value="1"/>
</dbReference>
<keyword evidence="1" id="KW-1133">Transmembrane helix</keyword>
<dbReference type="PANTHER" id="PTHR43179:SF7">
    <property type="entry name" value="RHAMNOSYLTRANSFERASE WBBL"/>
    <property type="match status" value="1"/>
</dbReference>
<reference evidence="3 4" key="1">
    <citation type="submission" date="2020-08" db="EMBL/GenBank/DDBJ databases">
        <title>Bridging the membrane lipid divide: bacteria of the FCB group superphylum have the potential to synthesize archaeal ether lipids.</title>
        <authorList>
            <person name="Villanueva L."/>
            <person name="Von Meijenfeldt F.A.B."/>
            <person name="Westbye A.B."/>
            <person name="Yadav S."/>
            <person name="Hopmans E.C."/>
            <person name="Dutilh B.E."/>
            <person name="Sinninghe Damste J.S."/>
        </authorList>
    </citation>
    <scope>NUCLEOTIDE SEQUENCE [LARGE SCALE GENOMIC DNA]</scope>
    <source>
        <strain evidence="3">NIOZ-UU27</strain>
    </source>
</reference>
<dbReference type="Proteomes" id="UP000650524">
    <property type="component" value="Unassembled WGS sequence"/>
</dbReference>
<comment type="caution">
    <text evidence="3">The sequence shown here is derived from an EMBL/GenBank/DDBJ whole genome shotgun (WGS) entry which is preliminary data.</text>
</comment>
<evidence type="ECO:0000259" key="2">
    <source>
        <dbReference type="Pfam" id="PF00535"/>
    </source>
</evidence>
<protein>
    <submittedName>
        <fullName evidence="3">Glycosyltransferase family 2 protein</fullName>
    </submittedName>
</protein>
<feature type="transmembrane region" description="Helical" evidence="1">
    <location>
        <begin position="252"/>
        <end position="278"/>
    </location>
</feature>
<dbReference type="PANTHER" id="PTHR43179">
    <property type="entry name" value="RHAMNOSYLTRANSFERASE WBBL"/>
    <property type="match status" value="1"/>
</dbReference>
<evidence type="ECO:0000313" key="4">
    <source>
        <dbReference type="Proteomes" id="UP000650524"/>
    </source>
</evidence>
<dbReference type="AlphaFoldDB" id="A0A8J6T469"/>
<keyword evidence="1" id="KW-0472">Membrane</keyword>
<dbReference type="SUPFAM" id="SSF53448">
    <property type="entry name" value="Nucleotide-diphospho-sugar transferases"/>
    <property type="match status" value="1"/>
</dbReference>
<evidence type="ECO:0000313" key="3">
    <source>
        <dbReference type="EMBL" id="MBC8177112.1"/>
    </source>
</evidence>
<organism evidence="3 4">
    <name type="scientific">Candidatus Desulfacyla euxinica</name>
    <dbReference type="NCBI Taxonomy" id="2841693"/>
    <lineage>
        <taxon>Bacteria</taxon>
        <taxon>Deltaproteobacteria</taxon>
        <taxon>Candidatus Desulfacyla</taxon>
    </lineage>
</organism>
<dbReference type="InterPro" id="IPR029044">
    <property type="entry name" value="Nucleotide-diphossugar_trans"/>
</dbReference>
<keyword evidence="1" id="KW-0812">Transmembrane</keyword>
<dbReference type="Pfam" id="PF00535">
    <property type="entry name" value="Glycos_transf_2"/>
    <property type="match status" value="1"/>
</dbReference>
<dbReference type="EMBL" id="JACNJD010000187">
    <property type="protein sequence ID" value="MBC8177112.1"/>
    <property type="molecule type" value="Genomic_DNA"/>
</dbReference>